<evidence type="ECO:0000313" key="5">
    <source>
        <dbReference type="EMBL" id="RVW10661.1"/>
    </source>
</evidence>
<evidence type="ECO:0000256" key="2">
    <source>
        <dbReference type="ARBA" id="ARBA00022737"/>
    </source>
</evidence>
<dbReference type="OrthoDB" id="134501at2"/>
<proteinExistence type="predicted"/>
<feature type="repeat" description="WD" evidence="3">
    <location>
        <begin position="1248"/>
        <end position="1283"/>
    </location>
</feature>
<feature type="repeat" description="WD" evidence="3">
    <location>
        <begin position="885"/>
        <end position="926"/>
    </location>
</feature>
<feature type="repeat" description="WD" evidence="3">
    <location>
        <begin position="1156"/>
        <end position="1191"/>
    </location>
</feature>
<dbReference type="Gene3D" id="2.130.10.10">
    <property type="entry name" value="YVTN repeat-like/Quinoprotein amine dehydrogenase"/>
    <property type="match status" value="4"/>
</dbReference>
<dbReference type="RefSeq" id="WP_127915100.1">
    <property type="nucleotide sequence ID" value="NZ_RKLP01000002.1"/>
</dbReference>
<feature type="repeat" description="WD" evidence="3">
    <location>
        <begin position="748"/>
        <end position="789"/>
    </location>
</feature>
<feature type="repeat" description="WD" evidence="3">
    <location>
        <begin position="1202"/>
        <end position="1234"/>
    </location>
</feature>
<keyword evidence="2" id="KW-0677">Repeat</keyword>
<dbReference type="InterPro" id="IPR049052">
    <property type="entry name" value="nSTAND1"/>
</dbReference>
<dbReference type="InterPro" id="IPR015943">
    <property type="entry name" value="WD40/YVTN_repeat-like_dom_sf"/>
</dbReference>
<dbReference type="Pfam" id="PF20703">
    <property type="entry name" value="nSTAND1"/>
    <property type="match status" value="1"/>
</dbReference>
<name>A0A3S3ZXT1_9NOCA</name>
<dbReference type="SUPFAM" id="SSF52540">
    <property type="entry name" value="P-loop containing nucleoside triphosphate hydrolases"/>
    <property type="match status" value="1"/>
</dbReference>
<dbReference type="CDD" id="cd00200">
    <property type="entry name" value="WD40"/>
    <property type="match status" value="2"/>
</dbReference>
<protein>
    <submittedName>
        <fullName evidence="5">WD40 repeat domain-containing protein</fullName>
    </submittedName>
</protein>
<keyword evidence="6" id="KW-1185">Reference proteome</keyword>
<dbReference type="InterPro" id="IPR027417">
    <property type="entry name" value="P-loop_NTPase"/>
</dbReference>
<organism evidence="5 6">
    <name type="scientific">Prescottella agglutinans</name>
    <dbReference type="NCBI Taxonomy" id="1644129"/>
    <lineage>
        <taxon>Bacteria</taxon>
        <taxon>Bacillati</taxon>
        <taxon>Actinomycetota</taxon>
        <taxon>Actinomycetes</taxon>
        <taxon>Mycobacteriales</taxon>
        <taxon>Nocardiaceae</taxon>
        <taxon>Prescottella</taxon>
    </lineage>
</organism>
<dbReference type="PROSITE" id="PS00678">
    <property type="entry name" value="WD_REPEATS_1"/>
    <property type="match status" value="3"/>
</dbReference>
<dbReference type="PROSITE" id="PS50294">
    <property type="entry name" value="WD_REPEATS_REGION"/>
    <property type="match status" value="9"/>
</dbReference>
<dbReference type="PRINTS" id="PR00320">
    <property type="entry name" value="GPROTEINBRPT"/>
</dbReference>
<feature type="domain" description="Novel STAND NTPase 1" evidence="4">
    <location>
        <begin position="142"/>
        <end position="554"/>
    </location>
</feature>
<evidence type="ECO:0000259" key="4">
    <source>
        <dbReference type="Pfam" id="PF20703"/>
    </source>
</evidence>
<dbReference type="PANTHER" id="PTHR44019">
    <property type="entry name" value="WD REPEAT-CONTAINING PROTEIN 55"/>
    <property type="match status" value="1"/>
</dbReference>
<sequence>MTSETEQTPDAGQSGSQARLFFADQLRLLFATAGGPPLKKVVSEAATLTRSMGGEKPASVQRISDWRSGKRMPATFDSVRPVLAVLIRMARSLHVGQPPTDGLFSMRQWEAWWRSANAVPAARTAGGSAEPIVPALPAGVRPYRGLAPYREKDERLFFGRRQSVSALVAAVLAAQGQGLVIVTGASGVGKSSLVQAGVIPELRGHDRSEGRTAFAPIVFAPGANPLDALVAAVPELEKCVAAPDHEQIDLALREAAIRLGASQVLLVVDQIEELFTQCTDSDQRTRFLAVLDFAATARFGHEPSETPSVVATMRSDFYAQALAYPVLARALEQRSKAVAPLLREDVVEVITQPARMIGLKLEPGLVDLILNDLGVLTAASPNPSDGGDAVPPEGSGTVLPLVSYLLDTMWERRRGGQLTIANYRGTGGVLGSVAAAAEQAWEQLDERGRVLARAMLVHLVYVTSTGTDVKIRRTLAQLVAFEGADIGAGRRVVDHFVNARVLVVDGDDVELIHDAVIATWPRLASWIQEDRSYSALRQQVETDAVHWDDAERNHSLLYHRGRLDLLAEHAAKRADRSADAAEGGIPAVAASLTPAAVDFLDASVRQVRRQSWMERSVMAALAFSAVVAVVMGVMALAAKSRAENERSAAQFQQVVALADALRDNDPTTSAQLSLAAWQMRPGSDDAFSRLVATENTPISRALPGHTGPIYGVAISADGRTLATASDDRTVRLWDFTDPSDPVQLGADLTGPDKYMASVSFSPDGRLLAAGSGDGATWIWDVTDRAAPRPLVDGERSAPGAVHNVRFSPDGRLLAVPHDNGTVTLVDTSDPDSGRFPSWTLQGHSGAVRTVSFRGGSVLATSSDDRTVRVWDIADPARPVQIGRELTGFDDVVHSVAFSPDGRSLAASSDDGLIRMFDTTDLAAIRPIDTPVQAHTGGIWTIAFAADGATLASASWDGTAKLWSVDPATRILHEMKPALSGNGGGVPALALSPDGGAIVTGGQDSVIRVWTLAPGTVPVSDSQLTLPSLNQDGSLLATAGYDTAVRLWAVDAEGRLDQVGAIDVPRPRGGANVAALSPDGRILATTQTSGGHVQLWDVQDPTAPTPLGPAIVTATRFTWEIAFSPDGRTLAIGDDDFSVALWNVSDPRAPVIHGRSLTGPRNLVRTAQFSPSGDLLVVASADGDIQAWDVTTPSAPVPRDLRGAGHEGGVNAVAFSPDGSTMVTASDDHTLLLWDRDADGGFDQRPEPLRGHTGTVYSVAFTADGSHVVSGSDDGSVLLWSVASNGEAVGGPLTTLGRGRWQVTTMPRTDTVVAGGGDGVLRMWRLDTDTITGRICAATSELTQDRPAHFEMPESGRDACGTR</sequence>
<evidence type="ECO:0000256" key="1">
    <source>
        <dbReference type="ARBA" id="ARBA00022574"/>
    </source>
</evidence>
<dbReference type="PANTHER" id="PTHR44019:SF8">
    <property type="entry name" value="POC1 CENTRIOLAR PROTEIN HOMOLOG"/>
    <property type="match status" value="1"/>
</dbReference>
<dbReference type="InterPro" id="IPR020472">
    <property type="entry name" value="WD40_PAC1"/>
</dbReference>
<gene>
    <name evidence="5" type="ORF">EGT67_05775</name>
</gene>
<feature type="repeat" description="WD" evidence="3">
    <location>
        <begin position="978"/>
        <end position="1019"/>
    </location>
</feature>
<dbReference type="InterPro" id="IPR036322">
    <property type="entry name" value="WD40_repeat_dom_sf"/>
</dbReference>
<feature type="repeat" description="WD" evidence="3">
    <location>
        <begin position="1120"/>
        <end position="1151"/>
    </location>
</feature>
<evidence type="ECO:0000256" key="3">
    <source>
        <dbReference type="PROSITE-ProRule" id="PRU00221"/>
    </source>
</evidence>
<evidence type="ECO:0000313" key="6">
    <source>
        <dbReference type="Proteomes" id="UP000286208"/>
    </source>
</evidence>
<dbReference type="Proteomes" id="UP000286208">
    <property type="component" value="Unassembled WGS sequence"/>
</dbReference>
<keyword evidence="1 3" id="KW-0853">WD repeat</keyword>
<accession>A0A3S3ZXT1</accession>
<feature type="repeat" description="WD" evidence="3">
    <location>
        <begin position="931"/>
        <end position="972"/>
    </location>
</feature>
<comment type="caution">
    <text evidence="5">The sequence shown here is derived from an EMBL/GenBank/DDBJ whole genome shotgun (WGS) entry which is preliminary data.</text>
</comment>
<feature type="repeat" description="WD" evidence="3">
    <location>
        <begin position="840"/>
        <end position="872"/>
    </location>
</feature>
<feature type="repeat" description="WD" evidence="3">
    <location>
        <begin position="1027"/>
        <end position="1057"/>
    </location>
</feature>
<feature type="repeat" description="WD" evidence="3">
    <location>
        <begin position="702"/>
        <end position="734"/>
    </location>
</feature>
<reference evidence="5 6" key="1">
    <citation type="submission" date="2018-11" db="EMBL/GenBank/DDBJ databases">
        <title>Rhodococcus spongicola sp. nov. and Rhodococcus xishaensis sp. nov. from marine sponges.</title>
        <authorList>
            <person name="Li L."/>
            <person name="Lin H.W."/>
        </authorList>
    </citation>
    <scope>NUCLEOTIDE SEQUENCE [LARGE SCALE GENOMIC DNA]</scope>
    <source>
        <strain evidence="5 6">CCTCC AB2014297</strain>
    </source>
</reference>
<dbReference type="SMART" id="SM00320">
    <property type="entry name" value="WD40"/>
    <property type="match status" value="14"/>
</dbReference>
<dbReference type="Pfam" id="PF00400">
    <property type="entry name" value="WD40"/>
    <property type="match status" value="10"/>
</dbReference>
<dbReference type="PROSITE" id="PS50082">
    <property type="entry name" value="WD_REPEATS_2"/>
    <property type="match status" value="11"/>
</dbReference>
<dbReference type="InterPro" id="IPR001680">
    <property type="entry name" value="WD40_rpt"/>
</dbReference>
<dbReference type="EMBL" id="RKLP01000002">
    <property type="protein sequence ID" value="RVW10661.1"/>
    <property type="molecule type" value="Genomic_DNA"/>
</dbReference>
<dbReference type="InterPro" id="IPR019775">
    <property type="entry name" value="WD40_repeat_CS"/>
</dbReference>
<dbReference type="InterPro" id="IPR050505">
    <property type="entry name" value="WDR55/POC1"/>
</dbReference>
<dbReference type="SUPFAM" id="SSF50978">
    <property type="entry name" value="WD40 repeat-like"/>
    <property type="match status" value="2"/>
</dbReference>